<dbReference type="GO" id="GO:0006357">
    <property type="term" value="P:regulation of transcription by RNA polymerase II"/>
    <property type="evidence" value="ECO:0007669"/>
    <property type="project" value="TreeGrafter"/>
</dbReference>
<dbReference type="InterPro" id="IPR001680">
    <property type="entry name" value="WD40_rpt"/>
</dbReference>
<dbReference type="Proteomes" id="UP000046393">
    <property type="component" value="Unplaced"/>
</dbReference>
<dbReference type="PROSITE" id="PS00678">
    <property type="entry name" value="WD_REPEATS_1"/>
    <property type="match status" value="1"/>
</dbReference>
<dbReference type="InterPro" id="IPR001487">
    <property type="entry name" value="Bromodomain"/>
</dbReference>
<dbReference type="PROSITE" id="PS50082">
    <property type="entry name" value="WD_REPEATS_2"/>
    <property type="match status" value="3"/>
</dbReference>
<dbReference type="InterPro" id="IPR019775">
    <property type="entry name" value="WD40_repeat_CS"/>
</dbReference>
<evidence type="ECO:0000256" key="1">
    <source>
        <dbReference type="ARBA" id="ARBA00022574"/>
    </source>
</evidence>
<dbReference type="PROSITE" id="PS50294">
    <property type="entry name" value="WD_REPEATS_REGION"/>
    <property type="match status" value="3"/>
</dbReference>
<evidence type="ECO:0000256" key="5">
    <source>
        <dbReference type="PROSITE-ProRule" id="PRU00221"/>
    </source>
</evidence>
<evidence type="ECO:0000256" key="2">
    <source>
        <dbReference type="ARBA" id="ARBA00022737"/>
    </source>
</evidence>
<dbReference type="CDD" id="cd00200">
    <property type="entry name" value="WD40"/>
    <property type="match status" value="1"/>
</dbReference>
<reference evidence="10" key="1">
    <citation type="submission" date="2017-02" db="UniProtKB">
        <authorList>
            <consortium name="WormBaseParasite"/>
        </authorList>
    </citation>
    <scope>IDENTIFICATION</scope>
</reference>
<feature type="compositionally biased region" description="Low complexity" evidence="6">
    <location>
        <begin position="735"/>
        <end position="750"/>
    </location>
</feature>
<keyword evidence="9" id="KW-1185">Reference proteome</keyword>
<feature type="compositionally biased region" description="Low complexity" evidence="6">
    <location>
        <begin position="860"/>
        <end position="876"/>
    </location>
</feature>
<feature type="compositionally biased region" description="Basic residues" evidence="6">
    <location>
        <begin position="1613"/>
        <end position="1624"/>
    </location>
</feature>
<dbReference type="InterPro" id="IPR015943">
    <property type="entry name" value="WD40/YVTN_repeat-like_dom_sf"/>
</dbReference>
<feature type="region of interest" description="Disordered" evidence="6">
    <location>
        <begin position="824"/>
        <end position="889"/>
    </location>
</feature>
<keyword evidence="2" id="KW-0677">Repeat</keyword>
<dbReference type="SMART" id="SM00297">
    <property type="entry name" value="BROMO"/>
    <property type="match status" value="1"/>
</dbReference>
<feature type="region of interest" description="Disordered" evidence="6">
    <location>
        <begin position="683"/>
        <end position="709"/>
    </location>
</feature>
<evidence type="ECO:0000313" key="10">
    <source>
        <dbReference type="WBParaSite" id="SMUV_0000522701-mRNA-1"/>
    </source>
</evidence>
<accession>A0A0N5AL33</accession>
<evidence type="ECO:0000256" key="3">
    <source>
        <dbReference type="ARBA" id="ARBA00023117"/>
    </source>
</evidence>
<feature type="compositionally biased region" description="Polar residues" evidence="6">
    <location>
        <begin position="1579"/>
        <end position="1588"/>
    </location>
</feature>
<dbReference type="GO" id="GO:0008360">
    <property type="term" value="P:regulation of cell shape"/>
    <property type="evidence" value="ECO:0007669"/>
    <property type="project" value="TreeGrafter"/>
</dbReference>
<dbReference type="PANTHER" id="PTHR16266:SF17">
    <property type="entry name" value="BRWD3"/>
    <property type="match status" value="1"/>
</dbReference>
<dbReference type="SUPFAM" id="SSF50978">
    <property type="entry name" value="WD40 repeat-like"/>
    <property type="match status" value="1"/>
</dbReference>
<dbReference type="GO" id="GO:0007010">
    <property type="term" value="P:cytoskeleton organization"/>
    <property type="evidence" value="ECO:0007669"/>
    <property type="project" value="TreeGrafter"/>
</dbReference>
<dbReference type="Gene3D" id="2.30.30.1040">
    <property type="match status" value="1"/>
</dbReference>
<feature type="chain" id="PRO_5005893179" evidence="7">
    <location>
        <begin position="17"/>
        <end position="1712"/>
    </location>
</feature>
<feature type="compositionally biased region" description="Basic and acidic residues" evidence="6">
    <location>
        <begin position="1483"/>
        <end position="1503"/>
    </location>
</feature>
<keyword evidence="3 4" id="KW-0103">Bromodomain</keyword>
<feature type="compositionally biased region" description="Low complexity" evidence="6">
    <location>
        <begin position="1517"/>
        <end position="1527"/>
    </location>
</feature>
<feature type="compositionally biased region" description="Basic and acidic residues" evidence="6">
    <location>
        <begin position="1531"/>
        <end position="1542"/>
    </location>
</feature>
<dbReference type="PRINTS" id="PR00503">
    <property type="entry name" value="BROMODOMAIN"/>
</dbReference>
<feature type="repeat" description="WD" evidence="5">
    <location>
        <begin position="353"/>
        <end position="387"/>
    </location>
</feature>
<dbReference type="STRING" id="451379.A0A0N5AL33"/>
<evidence type="ECO:0000256" key="4">
    <source>
        <dbReference type="PROSITE-ProRule" id="PRU00035"/>
    </source>
</evidence>
<dbReference type="SMART" id="SM00320">
    <property type="entry name" value="WD40"/>
    <property type="match status" value="8"/>
</dbReference>
<feature type="compositionally biased region" description="Polar residues" evidence="6">
    <location>
        <begin position="777"/>
        <end position="787"/>
    </location>
</feature>
<feature type="repeat" description="WD" evidence="5">
    <location>
        <begin position="212"/>
        <end position="253"/>
    </location>
</feature>
<feature type="compositionally biased region" description="Basic residues" evidence="6">
    <location>
        <begin position="1592"/>
        <end position="1603"/>
    </location>
</feature>
<feature type="region of interest" description="Disordered" evidence="6">
    <location>
        <begin position="735"/>
        <end position="788"/>
    </location>
</feature>
<feature type="repeat" description="WD" evidence="5">
    <location>
        <begin position="170"/>
        <end position="211"/>
    </location>
</feature>
<feature type="compositionally biased region" description="Low complexity" evidence="6">
    <location>
        <begin position="765"/>
        <end position="776"/>
    </location>
</feature>
<feature type="compositionally biased region" description="Acidic residues" evidence="6">
    <location>
        <begin position="1554"/>
        <end position="1578"/>
    </location>
</feature>
<feature type="signal peptide" evidence="7">
    <location>
        <begin position="1"/>
        <end position="16"/>
    </location>
</feature>
<dbReference type="WBParaSite" id="SMUV_0000522701-mRNA-1">
    <property type="protein sequence ID" value="SMUV_0000522701-mRNA-1"/>
    <property type="gene ID" value="SMUV_0000522701"/>
</dbReference>
<dbReference type="PANTHER" id="PTHR16266">
    <property type="entry name" value="WD REPEAT DOMAIN 9"/>
    <property type="match status" value="1"/>
</dbReference>
<feature type="compositionally biased region" description="Basic residues" evidence="6">
    <location>
        <begin position="1462"/>
        <end position="1471"/>
    </location>
</feature>
<dbReference type="InterPro" id="IPR036427">
    <property type="entry name" value="Bromodomain-like_sf"/>
</dbReference>
<dbReference type="Pfam" id="PF00439">
    <property type="entry name" value="Bromodomain"/>
    <property type="match status" value="1"/>
</dbReference>
<keyword evidence="7" id="KW-0732">Signal</keyword>
<keyword evidence="1 5" id="KW-0853">WD repeat</keyword>
<feature type="region of interest" description="Disordered" evidence="6">
    <location>
        <begin position="1459"/>
        <end position="1712"/>
    </location>
</feature>
<dbReference type="InterPro" id="IPR057451">
    <property type="entry name" value="BRWD/PHIP_AD"/>
</dbReference>
<evidence type="ECO:0000313" key="9">
    <source>
        <dbReference type="Proteomes" id="UP000046393"/>
    </source>
</evidence>
<feature type="compositionally biased region" description="Basic residues" evidence="6">
    <location>
        <begin position="848"/>
        <end position="859"/>
    </location>
</feature>
<name>A0A0N5AL33_9BILA</name>
<feature type="compositionally biased region" description="Acidic residues" evidence="6">
    <location>
        <begin position="751"/>
        <end position="764"/>
    </location>
</feature>
<feature type="compositionally biased region" description="Basic residues" evidence="6">
    <location>
        <begin position="1703"/>
        <end position="1712"/>
    </location>
</feature>
<dbReference type="Pfam" id="PF25313">
    <property type="entry name" value="BRWD_AD"/>
    <property type="match status" value="1"/>
</dbReference>
<dbReference type="InterPro" id="IPR052060">
    <property type="entry name" value="Bromo_WD_repeat"/>
</dbReference>
<dbReference type="Gene3D" id="2.130.10.10">
    <property type="entry name" value="YVTN repeat-like/Quinoprotein amine dehydrogenase"/>
    <property type="match status" value="3"/>
</dbReference>
<dbReference type="Pfam" id="PF00400">
    <property type="entry name" value="WD40"/>
    <property type="match status" value="3"/>
</dbReference>
<feature type="region of interest" description="Disordered" evidence="6">
    <location>
        <begin position="1421"/>
        <end position="1447"/>
    </location>
</feature>
<organism evidence="9 10">
    <name type="scientific">Syphacia muris</name>
    <dbReference type="NCBI Taxonomy" id="451379"/>
    <lineage>
        <taxon>Eukaryota</taxon>
        <taxon>Metazoa</taxon>
        <taxon>Ecdysozoa</taxon>
        <taxon>Nematoda</taxon>
        <taxon>Chromadorea</taxon>
        <taxon>Rhabditida</taxon>
        <taxon>Spirurina</taxon>
        <taxon>Oxyuridomorpha</taxon>
        <taxon>Oxyuroidea</taxon>
        <taxon>Oxyuridae</taxon>
        <taxon>Syphacia</taxon>
    </lineage>
</organism>
<dbReference type="Gene3D" id="1.20.920.10">
    <property type="entry name" value="Bromodomain-like"/>
    <property type="match status" value="1"/>
</dbReference>
<feature type="compositionally biased region" description="Polar residues" evidence="6">
    <location>
        <begin position="877"/>
        <end position="889"/>
    </location>
</feature>
<dbReference type="PROSITE" id="PS50014">
    <property type="entry name" value="BROMODOMAIN_2"/>
    <property type="match status" value="1"/>
</dbReference>
<feature type="compositionally biased region" description="Polar residues" evidence="6">
    <location>
        <begin position="1665"/>
        <end position="1690"/>
    </location>
</feature>
<dbReference type="SUPFAM" id="SSF47370">
    <property type="entry name" value="Bromodomain"/>
    <property type="match status" value="1"/>
</dbReference>
<proteinExistence type="predicted"/>
<evidence type="ECO:0000259" key="8">
    <source>
        <dbReference type="PROSITE" id="PS50014"/>
    </source>
</evidence>
<protein>
    <submittedName>
        <fullName evidence="10">Bromo domain-containing protein</fullName>
    </submittedName>
</protein>
<evidence type="ECO:0000256" key="6">
    <source>
        <dbReference type="SAM" id="MobiDB-lite"/>
    </source>
</evidence>
<dbReference type="InterPro" id="IPR036322">
    <property type="entry name" value="WD40_repeat_dom_sf"/>
</dbReference>
<dbReference type="GO" id="GO:0005634">
    <property type="term" value="C:nucleus"/>
    <property type="evidence" value="ECO:0007669"/>
    <property type="project" value="TreeGrafter"/>
</dbReference>
<feature type="domain" description="Bromo" evidence="8">
    <location>
        <begin position="1137"/>
        <end position="1207"/>
    </location>
</feature>
<evidence type="ECO:0000256" key="7">
    <source>
        <dbReference type="SAM" id="SignalP"/>
    </source>
</evidence>
<sequence length="1712" mass="193346">MFFILELLLAIQWYLSQSPCKAASEVLREEIQRLNVSFFNYCYHLLPRRYDFNGGSHLQTLDRYERSIPDGQPSLVTLIETLNYLASKAFPPVISRLPLRIFSSKKLSLCRNEEQKRKRNLLLCDIVGKRKCSDCSSARIFQSRQMGRRFLPCQMLPKATVQSLGLHCRISGHLSSIFCVAFDRTGHYIFTGADDRLVKVWSATSGLLRFTLRGHSAQITDISVSDDNVFLASGSLDKTMRVWNLRSAASLALFRHHTAAVTLITFLPYVCGQVRYLLSTGGDCVANFYKYSSDDEAFSNVEHICFNERVSPGSRLVSSCCSPGGSLVVIGDTHRFLRIYKLSEDGVSKIRDIEAHGDRVDSLAWAHSGLRFVSGSKDGIAKVWRFRYNDWESVALDTKKRFFLKFVEYVNVVCQKIAYRDEKLAVNSRRAYKVTMVCWTLEDDFVVTSGSDHILVVWDPISGNSLRQLEGHKEDTYVLIAHPLYREYIFSAGHDGLFMVHILLNLFITNLLFKIWDISEGTLVKRYQNQEEVNGSVPLFDFSISPDGTVVAAVDSLGRLSIFGMGASQKVKTTPKEQFFITDYMPVAYDQSGELIDEDTSLAPHLMPPSLLVDGDGTEYASEIQRLVPGRDVFQEDLLSEGGVLSSPWLNRDLVQRLAPSTVSLCNLRLAALRELEMKDYAREASRKRPVDAQSSRQPPVSSRRRIAARSSAQAVAAQELAEGPDDDLAFEETLSTDTSGDSTFDTSSSSEDDESDISDDISDSDYSLESSISSINRGQRVSGSDISENDLRCDSVKRRQRLRKRVKIVDVLSGINCFVLETNECGDEDGNDGSDVSEMSLAEKSRSSRRLKRSRQRRLSSSSEETASAISACTSPTDSSLPGPSGKTTVVTSNLMPSRTRQPISVVEFPSWMRLVYPCRFPYIAQIGDVVVYFRQGHELYLNAVESLGLYQTNQRMRPLGQLDAEEMCLVTEVKYIRKPYRLIAVKLARLDENETPTGLVFSVKYHDLENVPDFIILHRLYAESTSQIYEPGDRIESILDGHWWSGTIDKKEPYDEVNFPRSHWYSLTVRWDTGEDEKMSPWDVQLIGSERRTRLATDEELFEYSFMPRLEADWSCCGGADECERKLLNAIEVLLDEDDVKPFCAPVNLEEYPEYSLNVDYPVDLETIAKRAANKYYRRFSSMEQDIKYIAINASTFNEPRSPIVRNSRVLVETLIRYLKSSNGVDVLTLFNSLNTAPEHELTEYKKPCRIKVVSGNDDNLSSASFALDRHLDSAVSNFSVQEWMNDCSRIVETMSQSNFGHTLVDGGSETLVAAVADGCRSLTSILSGIGQRTYTSPQQVVDDVQKLLQSYRALVDDKRSPFYLQSLNFSSRFNNAMAPILAKWQRFQQLTEGELSGTRRSRNRLRKTSVSLTIKFREKRTEDEAGPSSLRSGRNARMPKGFYRNLNNGVHTVAESKRYSRRKVKLRKRDALNTADNNFETDRNAKEDLTNSPTVDERGNQNRLDTNETDIFCSSSPGPSSSVSFDVKNNESETKDEIRNSSTSVLKSESNDDEQLKDDEDFVLDEASADGESGESDSTYSSEDVSNPKRMKKTKKRKKAYNGENSNSSRRTRRSKRKVRTKLTSSGDSNEEEWLKKKRRKHSASNARFQNLICKTEGTPESGENSGGASPHCSRTTRVCRNHSGNQGPDEARESITTRSRLKKQRSLR</sequence>